<accession>A0A7Z7YYQ2</accession>
<evidence type="ECO:0000313" key="1">
    <source>
        <dbReference type="EMBL" id="TBW78633.1"/>
    </source>
</evidence>
<protein>
    <recommendedName>
        <fullName evidence="3">YueH-like family protein</fullName>
    </recommendedName>
</protein>
<comment type="caution">
    <text evidence="1">The sequence shown here is derived from an EMBL/GenBank/DDBJ whole genome shotgun (WGS) entry which is preliminary data.</text>
</comment>
<proteinExistence type="predicted"/>
<evidence type="ECO:0008006" key="3">
    <source>
        <dbReference type="Google" id="ProtNLM"/>
    </source>
</evidence>
<name>A0A7Z7YYQ2_STACP</name>
<dbReference type="AlphaFoldDB" id="A0A7Z7YYQ2"/>
<dbReference type="InterPro" id="IPR020260">
    <property type="entry name" value="Uncharacterised_YueH"/>
</dbReference>
<sequence length="77" mass="9149">MKQLQYNELIINIYFYQNSDRGVMLIAIPDLFWSVELPLDLTVNDLHDELLMQFFNFYTENEADALARDICDWIATN</sequence>
<reference evidence="1 2" key="1">
    <citation type="journal article" date="2019" name="Sci. Transl. Med.">
        <title>Quorum sensing between bacterial species on the skin protects against epidermal injury in atopic dermatitis.</title>
        <authorList>
            <person name="Williams M.R."/>
        </authorList>
    </citation>
    <scope>NUCLEOTIDE SEQUENCE [LARGE SCALE GENOMIC DNA]</scope>
    <source>
        <strain evidence="1 2">H8</strain>
    </source>
</reference>
<dbReference type="EMBL" id="SCHC01000001">
    <property type="protein sequence ID" value="TBW78633.1"/>
    <property type="molecule type" value="Genomic_DNA"/>
</dbReference>
<evidence type="ECO:0000313" key="2">
    <source>
        <dbReference type="Proteomes" id="UP000291949"/>
    </source>
</evidence>
<organism evidence="1 2">
    <name type="scientific">Staphylococcus capitis</name>
    <dbReference type="NCBI Taxonomy" id="29388"/>
    <lineage>
        <taxon>Bacteria</taxon>
        <taxon>Bacillati</taxon>
        <taxon>Bacillota</taxon>
        <taxon>Bacilli</taxon>
        <taxon>Bacillales</taxon>
        <taxon>Staphylococcaceae</taxon>
        <taxon>Staphylococcus</taxon>
    </lineage>
</organism>
<gene>
    <name evidence="1" type="ORF">EQ811_02095</name>
</gene>
<dbReference type="Pfam" id="PF14166">
    <property type="entry name" value="YueH"/>
    <property type="match status" value="1"/>
</dbReference>
<dbReference type="Proteomes" id="UP000291949">
    <property type="component" value="Unassembled WGS sequence"/>
</dbReference>